<evidence type="ECO:0000256" key="5">
    <source>
        <dbReference type="SAM" id="Phobius"/>
    </source>
</evidence>
<reference evidence="6 7" key="1">
    <citation type="journal article" date="2024" name="Fungal Genet. Biol.">
        <title>The porcine skin microbiome exhibits broad fungal antagonism.</title>
        <authorList>
            <person name="De La Cruz K.F."/>
            <person name="Townsend E.C."/>
            <person name="Alex Cheong J.Z."/>
            <person name="Salamzade R."/>
            <person name="Liu A."/>
            <person name="Sandstrom S."/>
            <person name="Davila E."/>
            <person name="Huang L."/>
            <person name="Xu K.H."/>
            <person name="Wu S.Y."/>
            <person name="Meudt J.J."/>
            <person name="Shanmuganayagam D."/>
            <person name="Gibson A.L.F."/>
            <person name="Kalan L.R."/>
        </authorList>
    </citation>
    <scope>NUCLEOTIDE SEQUENCE [LARGE SCALE GENOMIC DNA]</scope>
    <source>
        <strain evidence="6 7">LK2625</strain>
    </source>
</reference>
<feature type="transmembrane region" description="Helical" evidence="5">
    <location>
        <begin position="6"/>
        <end position="28"/>
    </location>
</feature>
<dbReference type="PANTHER" id="PTHR36974">
    <property type="entry name" value="MEMBRANE PROTEIN-RELATED"/>
    <property type="match status" value="1"/>
</dbReference>
<organism evidence="6 7">
    <name type="scientific">Kocuria carniphila</name>
    <dbReference type="NCBI Taxonomy" id="262208"/>
    <lineage>
        <taxon>Bacteria</taxon>
        <taxon>Bacillati</taxon>
        <taxon>Actinomycetota</taxon>
        <taxon>Actinomycetes</taxon>
        <taxon>Micrococcales</taxon>
        <taxon>Micrococcaceae</taxon>
        <taxon>Kocuria</taxon>
    </lineage>
</organism>
<evidence type="ECO:0000256" key="4">
    <source>
        <dbReference type="ARBA" id="ARBA00023136"/>
    </source>
</evidence>
<feature type="transmembrane region" description="Helical" evidence="5">
    <location>
        <begin position="72"/>
        <end position="91"/>
    </location>
</feature>
<dbReference type="Proteomes" id="UP001558481">
    <property type="component" value="Unassembled WGS sequence"/>
</dbReference>
<protein>
    <submittedName>
        <fullName evidence="6">DoxX family protein</fullName>
    </submittedName>
</protein>
<proteinExistence type="predicted"/>
<dbReference type="RefSeq" id="WP_259916490.1">
    <property type="nucleotide sequence ID" value="NZ_JAYWLT010000029.1"/>
</dbReference>
<evidence type="ECO:0000256" key="3">
    <source>
        <dbReference type="ARBA" id="ARBA00022989"/>
    </source>
</evidence>
<feature type="transmembrane region" description="Helical" evidence="5">
    <location>
        <begin position="103"/>
        <end position="120"/>
    </location>
</feature>
<dbReference type="InterPro" id="IPR032808">
    <property type="entry name" value="DoxX"/>
</dbReference>
<dbReference type="Pfam" id="PF13564">
    <property type="entry name" value="DoxX_2"/>
    <property type="match status" value="1"/>
</dbReference>
<comment type="caution">
    <text evidence="6">The sequence shown here is derived from an EMBL/GenBank/DDBJ whole genome shotgun (WGS) entry which is preliminary data.</text>
</comment>
<sequence>MEYLFAWPNALAVGLSVMLLFTASAHFFQPRRNALIEMVPWALGRPRVWVTFTGVLEILGAIGLHVPVTRTVAAICLALLFVAMFPANIRAAQNNTGLSSMKLSLRVLVQMVFVVACLIVA</sequence>
<keyword evidence="2 5" id="KW-0812">Transmembrane</keyword>
<accession>A0ABV3V3X4</accession>
<keyword evidence="3 5" id="KW-1133">Transmembrane helix</keyword>
<comment type="subcellular location">
    <subcellularLocation>
        <location evidence="1">Membrane</location>
        <topology evidence="1">Multi-pass membrane protein</topology>
    </subcellularLocation>
</comment>
<evidence type="ECO:0000256" key="1">
    <source>
        <dbReference type="ARBA" id="ARBA00004141"/>
    </source>
</evidence>
<dbReference type="EMBL" id="JAYWLU010000013">
    <property type="protein sequence ID" value="MEX3595447.1"/>
    <property type="molecule type" value="Genomic_DNA"/>
</dbReference>
<evidence type="ECO:0000256" key="2">
    <source>
        <dbReference type="ARBA" id="ARBA00022692"/>
    </source>
</evidence>
<keyword evidence="7" id="KW-1185">Reference proteome</keyword>
<evidence type="ECO:0000313" key="7">
    <source>
        <dbReference type="Proteomes" id="UP001558481"/>
    </source>
</evidence>
<feature type="transmembrane region" description="Helical" evidence="5">
    <location>
        <begin position="48"/>
        <end position="66"/>
    </location>
</feature>
<name>A0ABV3V3X4_9MICC</name>
<keyword evidence="4 5" id="KW-0472">Membrane</keyword>
<dbReference type="PANTHER" id="PTHR36974:SF1">
    <property type="entry name" value="DOXX FAMILY MEMBRANE PROTEIN"/>
    <property type="match status" value="1"/>
</dbReference>
<evidence type="ECO:0000313" key="6">
    <source>
        <dbReference type="EMBL" id="MEX3595447.1"/>
    </source>
</evidence>
<gene>
    <name evidence="6" type="ORF">VVR66_12050</name>
</gene>